<keyword evidence="8" id="KW-0456">Lyase</keyword>
<keyword evidence="9" id="KW-1208">Phospholipid metabolism</keyword>
<keyword evidence="10" id="KW-0670">Pyruvate</keyword>
<evidence type="ECO:0000256" key="7">
    <source>
        <dbReference type="ARBA" id="ARBA00023209"/>
    </source>
</evidence>
<comment type="caution">
    <text evidence="13">The sequence shown here is derived from an EMBL/GenBank/DDBJ whole genome shotgun (WGS) entry which is preliminary data.</text>
</comment>
<accession>A0AAV2TLC3</accession>
<evidence type="ECO:0000256" key="2">
    <source>
        <dbReference type="ARBA" id="ARBA00005189"/>
    </source>
</evidence>
<evidence type="ECO:0000256" key="8">
    <source>
        <dbReference type="ARBA" id="ARBA00023239"/>
    </source>
</evidence>
<organism evidence="13 14">
    <name type="scientific">Calicophoron daubneyi</name>
    <name type="common">Rumen fluke</name>
    <name type="synonym">Paramphistomum daubneyi</name>
    <dbReference type="NCBI Taxonomy" id="300641"/>
    <lineage>
        <taxon>Eukaryota</taxon>
        <taxon>Metazoa</taxon>
        <taxon>Spiralia</taxon>
        <taxon>Lophotrochozoa</taxon>
        <taxon>Platyhelminthes</taxon>
        <taxon>Trematoda</taxon>
        <taxon>Digenea</taxon>
        <taxon>Plagiorchiida</taxon>
        <taxon>Pronocephalata</taxon>
        <taxon>Paramphistomoidea</taxon>
        <taxon>Paramphistomidae</taxon>
        <taxon>Calicophoron</taxon>
    </lineage>
</organism>
<dbReference type="Pfam" id="PF02666">
    <property type="entry name" value="PS_Dcarbxylase"/>
    <property type="match status" value="1"/>
</dbReference>
<proteinExistence type="predicted"/>
<evidence type="ECO:0000256" key="10">
    <source>
        <dbReference type="ARBA" id="ARBA00023317"/>
    </source>
</evidence>
<dbReference type="InterPro" id="IPR033177">
    <property type="entry name" value="PSD-B"/>
</dbReference>
<reference evidence="13" key="1">
    <citation type="submission" date="2024-06" db="EMBL/GenBank/DDBJ databases">
        <authorList>
            <person name="Liu X."/>
            <person name="Lenzi L."/>
            <person name="Haldenby T S."/>
            <person name="Uol C."/>
        </authorList>
    </citation>
    <scope>NUCLEOTIDE SEQUENCE</scope>
</reference>
<keyword evidence="5" id="KW-0210">Decarboxylase</keyword>
<evidence type="ECO:0000256" key="5">
    <source>
        <dbReference type="ARBA" id="ARBA00022793"/>
    </source>
</evidence>
<keyword evidence="7" id="KW-0594">Phospholipid biosynthesis</keyword>
<dbReference type="GO" id="GO:0004609">
    <property type="term" value="F:phosphatidylserine decarboxylase activity"/>
    <property type="evidence" value="ECO:0007669"/>
    <property type="project" value="UniProtKB-EC"/>
</dbReference>
<name>A0AAV2TLC3_CALDB</name>
<protein>
    <recommendedName>
        <fullName evidence="3">phosphatidylserine decarboxylase</fullName>
        <ecNumber evidence="3">4.1.1.65</ecNumber>
    </recommendedName>
</protein>
<dbReference type="InterPro" id="IPR003817">
    <property type="entry name" value="PS_Dcarbxylase"/>
</dbReference>
<dbReference type="PANTHER" id="PTHR10067:SF6">
    <property type="entry name" value="PHOSPHATIDYLSERINE DECARBOXYLASE PROENZYME, MITOCHONDRIAL"/>
    <property type="match status" value="1"/>
</dbReference>
<evidence type="ECO:0000256" key="4">
    <source>
        <dbReference type="ARBA" id="ARBA00022516"/>
    </source>
</evidence>
<dbReference type="GO" id="GO:0006646">
    <property type="term" value="P:phosphatidylethanolamine biosynthetic process"/>
    <property type="evidence" value="ECO:0007669"/>
    <property type="project" value="TreeGrafter"/>
</dbReference>
<evidence type="ECO:0000256" key="12">
    <source>
        <dbReference type="ARBA" id="ARBA00045136"/>
    </source>
</evidence>
<evidence type="ECO:0000256" key="1">
    <source>
        <dbReference type="ARBA" id="ARBA00001928"/>
    </source>
</evidence>
<dbReference type="Proteomes" id="UP001497525">
    <property type="component" value="Unassembled WGS sequence"/>
</dbReference>
<dbReference type="EC" id="4.1.1.65" evidence="3"/>
<gene>
    <name evidence="13" type="ORF">CDAUBV1_LOCUS11334</name>
</gene>
<keyword evidence="6" id="KW-0443">Lipid metabolism</keyword>
<comment type="function">
    <text evidence="12">Catalyzes the formation of phosphatidylethanolamine (PtdEtn) from phosphatidylserine (PtdSer). Plays a central role in phospholipid metabolism and in the interorganelle trafficking of phosphatidylserine. May be involved in lipid droplet biogenesis at the endoplasmic reticulum membrane.</text>
</comment>
<evidence type="ECO:0000313" key="13">
    <source>
        <dbReference type="EMBL" id="CAL5137059.1"/>
    </source>
</evidence>
<evidence type="ECO:0000256" key="11">
    <source>
        <dbReference type="ARBA" id="ARBA00024326"/>
    </source>
</evidence>
<dbReference type="EMBL" id="CAXLJL010000378">
    <property type="protein sequence ID" value="CAL5137059.1"/>
    <property type="molecule type" value="Genomic_DNA"/>
</dbReference>
<evidence type="ECO:0000256" key="9">
    <source>
        <dbReference type="ARBA" id="ARBA00023264"/>
    </source>
</evidence>
<comment type="cofactor">
    <cofactor evidence="1">
        <name>pyruvate</name>
        <dbReference type="ChEBI" id="CHEBI:15361"/>
    </cofactor>
</comment>
<evidence type="ECO:0000313" key="14">
    <source>
        <dbReference type="Proteomes" id="UP001497525"/>
    </source>
</evidence>
<dbReference type="AlphaFoldDB" id="A0AAV2TLC3"/>
<dbReference type="PANTHER" id="PTHR10067">
    <property type="entry name" value="PHOSPHATIDYLSERINE DECARBOXYLASE"/>
    <property type="match status" value="1"/>
</dbReference>
<sequence length="362" mass="40747">MFAFVPRLSIIPRLFSQNTRSFANTPGGKLRYPPLLGTSIVFGGYLGFLLLTDKEVPPEHYRTDFTATLFRRLPLNGLSRFICWVSEFHIPEMFRPVVCSTYAHAFGCNLFELKDPDLKNYASISDFFVRELADGCRPIDKKSPMVSPADGEVVYFGPVSSSSQDRLEQIKGVYYSFSEFLGCQPPSSINPDRQLYQCIIYLAPGDCHRFYSPTDWEATVRRHFAGKLLSVRPAVAARLPGLYTLNERVVCLGKWQYGFMSFSAVGALGVGRIRISVDPSLTTNQPLDNHMRFHLKGSQYLAVPYTEKELPDGLRVQKGSEFGRFQFGSTIVLIFEAPAGRVKWRVKPGDRVKIGEGLIDVI</sequence>
<keyword evidence="4" id="KW-0444">Lipid biosynthesis</keyword>
<evidence type="ECO:0000256" key="3">
    <source>
        <dbReference type="ARBA" id="ARBA00012243"/>
    </source>
</evidence>
<dbReference type="GO" id="GO:0005739">
    <property type="term" value="C:mitochondrion"/>
    <property type="evidence" value="ECO:0007669"/>
    <property type="project" value="TreeGrafter"/>
</dbReference>
<comment type="pathway">
    <text evidence="11">Phospholipid metabolism; phosphatidylethanolamine biosynthesis.</text>
</comment>
<dbReference type="NCBIfam" id="TIGR00163">
    <property type="entry name" value="PS_decarb"/>
    <property type="match status" value="1"/>
</dbReference>
<comment type="pathway">
    <text evidence="2">Lipid metabolism.</text>
</comment>
<evidence type="ECO:0000256" key="6">
    <source>
        <dbReference type="ARBA" id="ARBA00023098"/>
    </source>
</evidence>